<dbReference type="OrthoDB" id="8957634at2"/>
<dbReference type="SUPFAM" id="SSF53474">
    <property type="entry name" value="alpha/beta-Hydrolases"/>
    <property type="match status" value="1"/>
</dbReference>
<keyword evidence="3" id="KW-1185">Reference proteome</keyword>
<dbReference type="PANTHER" id="PTHR43433">
    <property type="entry name" value="HYDROLASE, ALPHA/BETA FOLD FAMILY PROTEIN"/>
    <property type="match status" value="1"/>
</dbReference>
<reference evidence="2 3" key="1">
    <citation type="submission" date="2018-04" db="EMBL/GenBank/DDBJ databases">
        <title>Genomic Encyclopedia of Type Strains, Phase IV (KMG-IV): sequencing the most valuable type-strain genomes for metagenomic binning, comparative biology and taxonomic classification.</title>
        <authorList>
            <person name="Goeker M."/>
        </authorList>
    </citation>
    <scope>NUCLEOTIDE SEQUENCE [LARGE SCALE GENOMIC DNA]</scope>
    <source>
        <strain evidence="2 3">DSM 45771</strain>
    </source>
</reference>
<dbReference type="InterPro" id="IPR000073">
    <property type="entry name" value="AB_hydrolase_1"/>
</dbReference>
<evidence type="ECO:0000259" key="1">
    <source>
        <dbReference type="Pfam" id="PF00561"/>
    </source>
</evidence>
<dbReference type="RefSeq" id="WP_116709808.1">
    <property type="nucleotide sequence ID" value="NZ_QEKW01000011.1"/>
</dbReference>
<dbReference type="InterPro" id="IPR050471">
    <property type="entry name" value="AB_hydrolase"/>
</dbReference>
<dbReference type="Proteomes" id="UP000245639">
    <property type="component" value="Unassembled WGS sequence"/>
</dbReference>
<dbReference type="Gene3D" id="3.40.50.1820">
    <property type="entry name" value="alpha/beta hydrolase"/>
    <property type="match status" value="1"/>
</dbReference>
<dbReference type="EMBL" id="QEKW01000011">
    <property type="protein sequence ID" value="PVZ07751.1"/>
    <property type="molecule type" value="Genomic_DNA"/>
</dbReference>
<dbReference type="GO" id="GO:0046503">
    <property type="term" value="P:glycerolipid catabolic process"/>
    <property type="evidence" value="ECO:0007669"/>
    <property type="project" value="TreeGrafter"/>
</dbReference>
<proteinExistence type="predicted"/>
<dbReference type="GO" id="GO:0004806">
    <property type="term" value="F:triacylglycerol lipase activity"/>
    <property type="evidence" value="ECO:0007669"/>
    <property type="project" value="TreeGrafter"/>
</dbReference>
<dbReference type="AlphaFoldDB" id="A0A2U1F6E2"/>
<name>A0A2U1F6E2_9PSEU</name>
<evidence type="ECO:0000313" key="2">
    <source>
        <dbReference type="EMBL" id="PVZ07751.1"/>
    </source>
</evidence>
<dbReference type="InterPro" id="IPR029058">
    <property type="entry name" value="AB_hydrolase_fold"/>
</dbReference>
<feature type="domain" description="AB hydrolase-1" evidence="1">
    <location>
        <begin position="23"/>
        <end position="262"/>
    </location>
</feature>
<dbReference type="Pfam" id="PF00561">
    <property type="entry name" value="Abhydrolase_1"/>
    <property type="match status" value="1"/>
</dbReference>
<dbReference type="PRINTS" id="PR00111">
    <property type="entry name" value="ABHYDROLASE"/>
</dbReference>
<comment type="caution">
    <text evidence="2">The sequence shown here is derived from an EMBL/GenBank/DDBJ whole genome shotgun (WGS) entry which is preliminary data.</text>
</comment>
<organism evidence="2 3">
    <name type="scientific">Actinomycetospora cinnamomea</name>
    <dbReference type="NCBI Taxonomy" id="663609"/>
    <lineage>
        <taxon>Bacteria</taxon>
        <taxon>Bacillati</taxon>
        <taxon>Actinomycetota</taxon>
        <taxon>Actinomycetes</taxon>
        <taxon>Pseudonocardiales</taxon>
        <taxon>Pseudonocardiaceae</taxon>
        <taxon>Actinomycetospora</taxon>
    </lineage>
</organism>
<gene>
    <name evidence="2" type="ORF">C8D89_111122</name>
</gene>
<accession>A0A2U1F6E2</accession>
<dbReference type="PANTHER" id="PTHR43433:SF5">
    <property type="entry name" value="AB HYDROLASE-1 DOMAIN-CONTAINING PROTEIN"/>
    <property type="match status" value="1"/>
</dbReference>
<evidence type="ECO:0000313" key="3">
    <source>
        <dbReference type="Proteomes" id="UP000245639"/>
    </source>
</evidence>
<sequence length="280" mass="28837">MLIDVDEGVQLDVEVLGDDGTAPAVLLIAGGGWSRDWWDDDLCARLVDRGRRVVRYDQRDTGASTSWPAGAPGYTGAELVTDAVAVLDAVGVEHAHVVGLSAGGGTAQELALTHRGRVAALTLIATSPIDPDVGELPGPTPAAAAVFADEGPGPDWSDPDAAATALVEAERPLAGPGAFDEKRIRAIAERVVARSRDLAASTTNPFIVASGTAGPTALGELAGLAVLVVHGTADPLFPVEHGRALAAAIPGARLLEIEGMGHQLPPEPTWDRFVDALLEQ</sequence>
<protein>
    <submittedName>
        <fullName evidence="2">Pimeloyl-ACP methyl ester carboxylesterase</fullName>
    </submittedName>
</protein>